<keyword evidence="5 11" id="KW-1133">Transmembrane helix</keyword>
<protein>
    <recommendedName>
        <fullName evidence="11">Fluoride-specific ion channel FluC</fullName>
    </recommendedName>
</protein>
<sequence>MLKEIIYVGLGGGIGSILRFLASKIAARYIHGYFLFLGTFTVNLTGSLLIGLFSGWMLANQPDNQPFRLLFIVGFCGGYTTFSTFAFENLRLLELGQWTLLTGYTLCSVVLGIAAVWIGMKIGMAA</sequence>
<gene>
    <name evidence="11 12" type="primary">crcB</name>
    <name evidence="11" type="synonym">fluC</name>
    <name evidence="12" type="ORF">ING2E5A_2084</name>
</gene>
<evidence type="ECO:0000313" key="12">
    <source>
        <dbReference type="EMBL" id="SCM58900.1"/>
    </source>
</evidence>
<dbReference type="AlphaFoldDB" id="A0A1G4G8Q1"/>
<dbReference type="GO" id="GO:0062054">
    <property type="term" value="F:fluoride channel activity"/>
    <property type="evidence" value="ECO:0007669"/>
    <property type="project" value="UniProtKB-UniRule"/>
</dbReference>
<dbReference type="GO" id="GO:0005886">
    <property type="term" value="C:plasma membrane"/>
    <property type="evidence" value="ECO:0007669"/>
    <property type="project" value="UniProtKB-SubCell"/>
</dbReference>
<keyword evidence="11" id="KW-0813">Transport</keyword>
<dbReference type="PANTHER" id="PTHR28259:SF1">
    <property type="entry name" value="FLUORIDE EXPORT PROTEIN 1-RELATED"/>
    <property type="match status" value="1"/>
</dbReference>
<keyword evidence="13" id="KW-1185">Reference proteome</keyword>
<comment type="similarity">
    <text evidence="9 11">Belongs to the fluoride channel Fluc/FEX (TC 1.A.43) family.</text>
</comment>
<feature type="binding site" evidence="11">
    <location>
        <position position="77"/>
    </location>
    <ligand>
        <name>Na(+)</name>
        <dbReference type="ChEBI" id="CHEBI:29101"/>
        <note>structural</note>
    </ligand>
</feature>
<dbReference type="HAMAP" id="MF_00454">
    <property type="entry name" value="FluC"/>
    <property type="match status" value="1"/>
</dbReference>
<evidence type="ECO:0000256" key="11">
    <source>
        <dbReference type="HAMAP-Rule" id="MF_00454"/>
    </source>
</evidence>
<evidence type="ECO:0000256" key="8">
    <source>
        <dbReference type="ARBA" id="ARBA00023303"/>
    </source>
</evidence>
<evidence type="ECO:0000256" key="2">
    <source>
        <dbReference type="ARBA" id="ARBA00022475"/>
    </source>
</evidence>
<keyword evidence="11" id="KW-0915">Sodium</keyword>
<dbReference type="STRING" id="1642646.ING2E5A_2084"/>
<keyword evidence="3" id="KW-0997">Cell inner membrane</keyword>
<feature type="transmembrane region" description="Helical" evidence="11">
    <location>
        <begin position="99"/>
        <end position="120"/>
    </location>
</feature>
<keyword evidence="7 11" id="KW-0472">Membrane</keyword>
<organism evidence="12 13">
    <name type="scientific">Petrimonas mucosa</name>
    <dbReference type="NCBI Taxonomy" id="1642646"/>
    <lineage>
        <taxon>Bacteria</taxon>
        <taxon>Pseudomonadati</taxon>
        <taxon>Bacteroidota</taxon>
        <taxon>Bacteroidia</taxon>
        <taxon>Bacteroidales</taxon>
        <taxon>Dysgonomonadaceae</taxon>
        <taxon>Petrimonas</taxon>
    </lineage>
</organism>
<comment type="function">
    <text evidence="11">Fluoride-specific ion channel. Important for reducing fluoride concentration in the cell, thus reducing its toxicity.</text>
</comment>
<evidence type="ECO:0000256" key="9">
    <source>
        <dbReference type="ARBA" id="ARBA00035120"/>
    </source>
</evidence>
<dbReference type="EMBL" id="LT608328">
    <property type="protein sequence ID" value="SCM58900.1"/>
    <property type="molecule type" value="Genomic_DNA"/>
</dbReference>
<dbReference type="RefSeq" id="WP_071137289.1">
    <property type="nucleotide sequence ID" value="NZ_DUQN01000098.1"/>
</dbReference>
<comment type="catalytic activity">
    <reaction evidence="10">
        <text>fluoride(in) = fluoride(out)</text>
        <dbReference type="Rhea" id="RHEA:76159"/>
        <dbReference type="ChEBI" id="CHEBI:17051"/>
    </reaction>
    <physiologicalReaction direction="left-to-right" evidence="10">
        <dbReference type="Rhea" id="RHEA:76160"/>
    </physiologicalReaction>
</comment>
<evidence type="ECO:0000256" key="6">
    <source>
        <dbReference type="ARBA" id="ARBA00023065"/>
    </source>
</evidence>
<evidence type="ECO:0000256" key="5">
    <source>
        <dbReference type="ARBA" id="ARBA00022989"/>
    </source>
</evidence>
<accession>A0A1G4G8Q1</accession>
<evidence type="ECO:0000256" key="1">
    <source>
        <dbReference type="ARBA" id="ARBA00004651"/>
    </source>
</evidence>
<dbReference type="GO" id="GO:0046872">
    <property type="term" value="F:metal ion binding"/>
    <property type="evidence" value="ECO:0007669"/>
    <property type="project" value="UniProtKB-KW"/>
</dbReference>
<dbReference type="KEGG" id="pmuc:ING2E5A_2084"/>
<keyword evidence="8 11" id="KW-0407">Ion channel</keyword>
<feature type="binding site" evidence="11">
    <location>
        <position position="80"/>
    </location>
    <ligand>
        <name>Na(+)</name>
        <dbReference type="ChEBI" id="CHEBI:29101"/>
        <note>structural</note>
    </ligand>
</feature>
<keyword evidence="4 11" id="KW-0812">Transmembrane</keyword>
<keyword evidence="2 11" id="KW-1003">Cell membrane</keyword>
<name>A0A1G4G8Q1_9BACT</name>
<evidence type="ECO:0000256" key="7">
    <source>
        <dbReference type="ARBA" id="ARBA00023136"/>
    </source>
</evidence>
<evidence type="ECO:0000256" key="4">
    <source>
        <dbReference type="ARBA" id="ARBA00022692"/>
    </source>
</evidence>
<feature type="transmembrane region" description="Helical" evidence="11">
    <location>
        <begin position="69"/>
        <end position="87"/>
    </location>
</feature>
<comment type="subcellular location">
    <subcellularLocation>
        <location evidence="1 11">Cell membrane</location>
        <topology evidence="1 11">Multi-pass membrane protein</topology>
    </subcellularLocation>
</comment>
<keyword evidence="11" id="KW-0479">Metal-binding</keyword>
<reference evidence="12 13" key="1">
    <citation type="submission" date="2016-08" db="EMBL/GenBank/DDBJ databases">
        <authorList>
            <person name="Seilhamer J.J."/>
        </authorList>
    </citation>
    <scope>NUCLEOTIDE SEQUENCE [LARGE SCALE GENOMIC DNA]</scope>
    <source>
        <strain evidence="12">ING2-E5A</strain>
    </source>
</reference>
<evidence type="ECO:0000256" key="3">
    <source>
        <dbReference type="ARBA" id="ARBA00022519"/>
    </source>
</evidence>
<dbReference type="GO" id="GO:0140114">
    <property type="term" value="P:cellular detoxification of fluoride"/>
    <property type="evidence" value="ECO:0007669"/>
    <property type="project" value="UniProtKB-UniRule"/>
</dbReference>
<dbReference type="Proteomes" id="UP000178485">
    <property type="component" value="Chromosome i"/>
</dbReference>
<feature type="transmembrane region" description="Helical" evidence="11">
    <location>
        <begin position="6"/>
        <end position="22"/>
    </location>
</feature>
<dbReference type="PANTHER" id="PTHR28259">
    <property type="entry name" value="FLUORIDE EXPORT PROTEIN 1-RELATED"/>
    <property type="match status" value="1"/>
</dbReference>
<feature type="transmembrane region" description="Helical" evidence="11">
    <location>
        <begin position="34"/>
        <end position="57"/>
    </location>
</feature>
<evidence type="ECO:0000313" key="13">
    <source>
        <dbReference type="Proteomes" id="UP000178485"/>
    </source>
</evidence>
<proteinExistence type="inferred from homology"/>
<keyword evidence="6 11" id="KW-0406">Ion transport</keyword>
<dbReference type="InterPro" id="IPR003691">
    <property type="entry name" value="FluC"/>
</dbReference>
<evidence type="ECO:0000256" key="10">
    <source>
        <dbReference type="ARBA" id="ARBA00035585"/>
    </source>
</evidence>
<dbReference type="Pfam" id="PF02537">
    <property type="entry name" value="CRCB"/>
    <property type="match status" value="1"/>
</dbReference>
<dbReference type="NCBIfam" id="TIGR00494">
    <property type="entry name" value="crcB"/>
    <property type="match status" value="1"/>
</dbReference>
<comment type="activity regulation">
    <text evidence="11">Na(+) is not transported, but it plays an essential structural role and its presence is essential for fluoride channel function.</text>
</comment>